<dbReference type="Gene3D" id="3.30.60.270">
    <property type="match status" value="2"/>
</dbReference>
<proteinExistence type="predicted"/>
<keyword evidence="9" id="KW-0732">Signal</keyword>
<dbReference type="EMBL" id="CP058608">
    <property type="protein sequence ID" value="QLG73237.1"/>
    <property type="molecule type" value="Genomic_DNA"/>
</dbReference>
<dbReference type="OrthoDB" id="443634at2759"/>
<keyword evidence="3" id="KW-0677">Repeat</keyword>
<evidence type="ECO:0000256" key="3">
    <source>
        <dbReference type="ARBA" id="ARBA00022737"/>
    </source>
</evidence>
<dbReference type="KEGG" id="zmk:HG535_0E03210"/>
<dbReference type="SMART" id="SM00602">
    <property type="entry name" value="VPS10"/>
    <property type="match status" value="2"/>
</dbReference>
<feature type="domain" description="VPS10" evidence="10">
    <location>
        <begin position="717"/>
        <end position="1346"/>
    </location>
</feature>
<dbReference type="Gene3D" id="2.120.10.10">
    <property type="match status" value="1"/>
</dbReference>
<dbReference type="PANTHER" id="PTHR12106:SF27">
    <property type="entry name" value="SORTILIN-RELATED RECEPTOR"/>
    <property type="match status" value="1"/>
</dbReference>
<sequence>MARFFQWICIIGVLLFRRASCSDEFAPKVSATKTSGTFQVAAFDDSTTLLLVSENKLKISWNNGENWENAEQVDQKVEWVTVDSFYAHDRAFVSIKNQGKVYMTNDQGKSWSLLELDGGENNDYGTCLVQSHPRNRDYIIAECRTSHIEDGFLVSNDSGKNFRLIETPVEGPSRSNANVTIDVRCEFGEISPESSLFDNDPIVYCLTAYYERNEKYETTKATSVLYYTDDFGKSVKKFEQFEDKAVRGFKLLNSYLIISIADDKFNEASAISYWISTDGKFFNKAYLPTVARNDRRHSAYEDMAGRIILPISASGDQDSGATILILRSDSTGLIFEVVPWGSFKNERAAFFELSTTLPGTIVAQSRSFFRNRRTRDQIEPTKITADNGLTWQNLRVVDPDMNDTYSCDINDFENCFLSPLFVEGVLQNPTPGILMLLGEVTDGDVKELSDMMTFISVDGGSTWRFALEYPAAYAFGDYGNIIVAIPYNPEEDNDPLAEFYYSLDHGRTWTEYQLEEEIMALEVRSTTPDGSGSKFILNGLTLSRSDTFTNYIYTIDFSEAFDGKACSDDDFETWQLAGGKCINGAKISMQKRKQDASCLVKTEFKNLETQSEPCEECTNDDYECSPGFSRNEIGECVPDYNLLSYSETCLKSKTQQTKLDPIKKIKNNRCKKELSIEPVTVSCKELSDPNEGEIMVTENEFTSELKFYEYFDTVEDESLIMATDEGIYISHDSAQNIRKFNVDDRIIEVVFNPFFNSSAYLFGKSGSLYITNDRGSSFYVTKLPETKQLGFPLEFNAKEKNTFIYYGGEDCNSMFDQNCHAVAYITRDGGETFIKLLDNAIHCEFVGSTFPYPVDENLIICQVKEKQSQQRSLVSSKDFFQNEKTIVFESIIGYMSTGDFLVVAIPHSATELRAYVTVDGKEFAEAKFPQEYLSEEQESFTVLGSQTGAIFVHVSTSDKPGAEYGVLMKSNSNGTSFVALETAVNSNRFGMVDFEKVEGLEGIILINTVANPEKAADESEGKHLKSKITFNDGSDWSYLQPPSRDSEGQRYPCQRDSIDKCSLHLHSYTEREDLRDTFSSGSAFGMLIGVGNVGEYLLPEDACSTFFSTDGGETWTELKKESTRWEYGDHGGVIVLVPKKVQTDTITYSTDSGKTWQDFKFTADKTIVNDIITVPRDSALRFILVSESTSIKGASTRTFSINFYNAFDGQCVFSPQDPGNDDFEYFSLGKTKEQCLFGHQTNYLKKIRDDCFVGNVPLTEFSQITENCTCTRQDFECDYNYYKAMDGTCKLVQGLTPADPSEICKKEGMVEFFKPSGYRKIPLSTCQGGLKLDEVSDPYPCPGMEEEFNKKYGVKGRSFFLIFIILLVVFALIAWFVYERGIRRNGGFSRFGEIRLNENELIEDTTTDKIVNKIVKSGLFAVSGLFAAYQLVKRSLGNVFSRFGERMRGRTGPSYSSLVHDQFLDEADDLLAGHDEDANDLGDFMENEGNFEIEDDDALSIPDQINLGNSEEAAIDNDRSPK</sequence>
<dbReference type="Proteomes" id="UP000509704">
    <property type="component" value="Chromosome 5"/>
</dbReference>
<dbReference type="GO" id="GO:0005794">
    <property type="term" value="C:Golgi apparatus"/>
    <property type="evidence" value="ECO:0007669"/>
    <property type="project" value="TreeGrafter"/>
</dbReference>
<evidence type="ECO:0000259" key="10">
    <source>
        <dbReference type="SMART" id="SM00602"/>
    </source>
</evidence>
<evidence type="ECO:0000256" key="5">
    <source>
        <dbReference type="ARBA" id="ARBA00023136"/>
    </source>
</evidence>
<dbReference type="GO" id="GO:0006895">
    <property type="term" value="P:Golgi to endosome transport"/>
    <property type="evidence" value="ECO:0007669"/>
    <property type="project" value="TreeGrafter"/>
</dbReference>
<dbReference type="RefSeq" id="XP_037144964.1">
    <property type="nucleotide sequence ID" value="XM_037289069.1"/>
</dbReference>
<dbReference type="GO" id="GO:0016020">
    <property type="term" value="C:membrane"/>
    <property type="evidence" value="ECO:0007669"/>
    <property type="project" value="UniProtKB-SubCell"/>
</dbReference>
<keyword evidence="12" id="KW-1185">Reference proteome</keyword>
<dbReference type="InterPro" id="IPR031777">
    <property type="entry name" value="Sortilin_C"/>
</dbReference>
<evidence type="ECO:0000313" key="11">
    <source>
        <dbReference type="EMBL" id="QLG73237.1"/>
    </source>
</evidence>
<feature type="chain" id="PRO_5028890142" description="VPS10 domain-containing protein" evidence="9">
    <location>
        <begin position="22"/>
        <end position="1522"/>
    </location>
</feature>
<keyword evidence="4 8" id="KW-1133">Transmembrane helix</keyword>
<evidence type="ECO:0000256" key="6">
    <source>
        <dbReference type="ARBA" id="ARBA00023180"/>
    </source>
</evidence>
<dbReference type="Pfam" id="PF15902">
    <property type="entry name" value="Sortilin-Vps10"/>
    <property type="match status" value="2"/>
</dbReference>
<feature type="signal peptide" evidence="9">
    <location>
        <begin position="1"/>
        <end position="21"/>
    </location>
</feature>
<organism evidence="11 12">
    <name type="scientific">Zygotorulaspora mrakii</name>
    <name type="common">Zygosaccharomyces mrakii</name>
    <dbReference type="NCBI Taxonomy" id="42260"/>
    <lineage>
        <taxon>Eukaryota</taxon>
        <taxon>Fungi</taxon>
        <taxon>Dikarya</taxon>
        <taxon>Ascomycota</taxon>
        <taxon>Saccharomycotina</taxon>
        <taxon>Saccharomycetes</taxon>
        <taxon>Saccharomycetales</taxon>
        <taxon>Saccharomycetaceae</taxon>
        <taxon>Zygotorulaspora</taxon>
    </lineage>
</organism>
<dbReference type="GO" id="GO:0006896">
    <property type="term" value="P:Golgi to vacuole transport"/>
    <property type="evidence" value="ECO:0007669"/>
    <property type="project" value="TreeGrafter"/>
</dbReference>
<name>A0A7H9B403_ZYGMR</name>
<evidence type="ECO:0000256" key="2">
    <source>
        <dbReference type="ARBA" id="ARBA00022692"/>
    </source>
</evidence>
<evidence type="ECO:0000313" key="12">
    <source>
        <dbReference type="Proteomes" id="UP000509704"/>
    </source>
</evidence>
<reference evidence="11 12" key="1">
    <citation type="submission" date="2020-07" db="EMBL/GenBank/DDBJ databases">
        <title>The yeast mating-type switching endonuclease HO is a domesticated member of an unorthodox homing genetic element family.</title>
        <authorList>
            <person name="Coughlan A.Y."/>
            <person name="Lombardi L."/>
            <person name="Braun-Galleani S."/>
            <person name="Martos A.R."/>
            <person name="Galeote V."/>
            <person name="Bigey F."/>
            <person name="Dequin S."/>
            <person name="Byrne K.P."/>
            <person name="Wolfe K.H."/>
        </authorList>
    </citation>
    <scope>NUCLEOTIDE SEQUENCE [LARGE SCALE GENOMIC DNA]</scope>
    <source>
        <strain evidence="11 12">NRRL Y-6702</strain>
    </source>
</reference>
<dbReference type="InterPro" id="IPR006581">
    <property type="entry name" value="VPS10"/>
</dbReference>
<evidence type="ECO:0000256" key="7">
    <source>
        <dbReference type="SAM" id="MobiDB-lite"/>
    </source>
</evidence>
<dbReference type="InterPro" id="IPR015943">
    <property type="entry name" value="WD40/YVTN_repeat-like_dom_sf"/>
</dbReference>
<dbReference type="GO" id="GO:0006623">
    <property type="term" value="P:protein targeting to vacuole"/>
    <property type="evidence" value="ECO:0007669"/>
    <property type="project" value="TreeGrafter"/>
</dbReference>
<feature type="domain" description="VPS10" evidence="10">
    <location>
        <begin position="46"/>
        <end position="686"/>
    </location>
</feature>
<dbReference type="InterPro" id="IPR050310">
    <property type="entry name" value="VPS10-sortilin"/>
</dbReference>
<feature type="region of interest" description="Disordered" evidence="7">
    <location>
        <begin position="1502"/>
        <end position="1522"/>
    </location>
</feature>
<keyword evidence="2 8" id="KW-0812">Transmembrane</keyword>
<evidence type="ECO:0000256" key="4">
    <source>
        <dbReference type="ARBA" id="ARBA00022989"/>
    </source>
</evidence>
<evidence type="ECO:0000256" key="9">
    <source>
        <dbReference type="SAM" id="SignalP"/>
    </source>
</evidence>
<dbReference type="CDD" id="cd15482">
    <property type="entry name" value="Sialidase_non-viral"/>
    <property type="match status" value="2"/>
</dbReference>
<dbReference type="PANTHER" id="PTHR12106">
    <property type="entry name" value="SORTILIN RELATED"/>
    <property type="match status" value="1"/>
</dbReference>
<protein>
    <recommendedName>
        <fullName evidence="10">VPS10 domain-containing protein</fullName>
    </recommendedName>
</protein>
<dbReference type="GO" id="GO:0005829">
    <property type="term" value="C:cytosol"/>
    <property type="evidence" value="ECO:0007669"/>
    <property type="project" value="GOC"/>
</dbReference>
<gene>
    <name evidence="11" type="ORF">HG535_0E03210</name>
</gene>
<dbReference type="GeneID" id="59236979"/>
<dbReference type="InterPro" id="IPR031778">
    <property type="entry name" value="Sortilin_N"/>
</dbReference>
<dbReference type="SUPFAM" id="SSF110296">
    <property type="entry name" value="Oligoxyloglucan reducing end-specific cellobiohydrolase"/>
    <property type="match status" value="3"/>
</dbReference>
<evidence type="ECO:0000256" key="8">
    <source>
        <dbReference type="SAM" id="Phobius"/>
    </source>
</evidence>
<dbReference type="FunFam" id="3.30.60.270:FF:000005">
    <property type="entry name" value="Sortilin"/>
    <property type="match status" value="1"/>
</dbReference>
<dbReference type="Gene3D" id="2.130.10.10">
    <property type="entry name" value="YVTN repeat-like/Quinoprotein amine dehydrogenase"/>
    <property type="match status" value="2"/>
</dbReference>
<evidence type="ECO:0000256" key="1">
    <source>
        <dbReference type="ARBA" id="ARBA00004370"/>
    </source>
</evidence>
<comment type="subcellular location">
    <subcellularLocation>
        <location evidence="1">Membrane</location>
    </subcellularLocation>
</comment>
<feature type="transmembrane region" description="Helical" evidence="8">
    <location>
        <begin position="1359"/>
        <end position="1378"/>
    </location>
</feature>
<keyword evidence="5 8" id="KW-0472">Membrane</keyword>
<accession>A0A7H9B403</accession>
<dbReference type="Pfam" id="PF15901">
    <property type="entry name" value="Sortilin_C"/>
    <property type="match status" value="2"/>
</dbReference>
<keyword evidence="6" id="KW-0325">Glycoprotein</keyword>